<dbReference type="Proteomes" id="UP001321305">
    <property type="component" value="Chromosome"/>
</dbReference>
<accession>A0ABZ2EGV4</accession>
<evidence type="ECO:0000313" key="1">
    <source>
        <dbReference type="EMBL" id="WWC82631.1"/>
    </source>
</evidence>
<protein>
    <submittedName>
        <fullName evidence="1">Uncharacterized protein</fullName>
    </submittedName>
</protein>
<reference evidence="2" key="1">
    <citation type="submission" date="2024-01" db="EMBL/GenBank/DDBJ databases">
        <title>Mycovorax composti gen. nov. sp. nov., a member of the family Chitinophagaceae isolated from button mushroom compost.</title>
        <authorList>
            <person name="Thai M."/>
            <person name="Bell T.L."/>
            <person name="Kertesz M.A."/>
        </authorList>
    </citation>
    <scope>NUCLEOTIDE SEQUENCE [LARGE SCALE GENOMIC DNA]</scope>
    <source>
        <strain evidence="2">C216</strain>
    </source>
</reference>
<organism evidence="1 2">
    <name type="scientific">Mycovorax composti</name>
    <dbReference type="NCBI Taxonomy" id="2962693"/>
    <lineage>
        <taxon>Bacteria</taxon>
        <taxon>Pseudomonadati</taxon>
        <taxon>Bacteroidota</taxon>
        <taxon>Chitinophagia</taxon>
        <taxon>Chitinophagales</taxon>
        <taxon>Chitinophagaceae</taxon>
        <taxon>Mycovorax</taxon>
    </lineage>
</organism>
<dbReference type="RefSeq" id="WP_409966365.1">
    <property type="nucleotide sequence ID" value="NZ_CP144143.1"/>
</dbReference>
<name>A0ABZ2EGV4_9BACT</name>
<dbReference type="EMBL" id="CP144143">
    <property type="protein sequence ID" value="WWC82631.1"/>
    <property type="molecule type" value="Genomic_DNA"/>
</dbReference>
<gene>
    <name evidence="1" type="ORF">PIECOFPK_00338</name>
</gene>
<proteinExistence type="predicted"/>
<sequence>MLKILSANKEVISANIHFTADAIILLNNYITNGKDILLEEWEWYQELRSGVMCYIITNLKQQDSSL</sequence>
<evidence type="ECO:0000313" key="2">
    <source>
        <dbReference type="Proteomes" id="UP001321305"/>
    </source>
</evidence>
<keyword evidence="2" id="KW-1185">Reference proteome</keyword>